<comment type="similarity">
    <text evidence="2">Belongs to the DIPK family.</text>
</comment>
<dbReference type="InterPro" id="IPR022049">
    <property type="entry name" value="FAM69_kinase_dom"/>
</dbReference>
<evidence type="ECO:0000256" key="1">
    <source>
        <dbReference type="ARBA" id="ARBA00004648"/>
    </source>
</evidence>
<dbReference type="Pfam" id="PF12260">
    <property type="entry name" value="PIP49_C"/>
    <property type="match status" value="1"/>
</dbReference>
<gene>
    <name evidence="12" type="ORF">JD844_004705</name>
</gene>
<dbReference type="Proteomes" id="UP000826234">
    <property type="component" value="Unassembled WGS sequence"/>
</dbReference>
<evidence type="ECO:0000256" key="9">
    <source>
        <dbReference type="SAM" id="MobiDB-lite"/>
    </source>
</evidence>
<feature type="domain" description="FAM69 N-terminal" evidence="11">
    <location>
        <begin position="30"/>
        <end position="127"/>
    </location>
</feature>
<evidence type="ECO:0000256" key="6">
    <source>
        <dbReference type="ARBA" id="ARBA00022989"/>
    </source>
</evidence>
<feature type="compositionally biased region" description="Basic and acidic residues" evidence="9">
    <location>
        <begin position="279"/>
        <end position="292"/>
    </location>
</feature>
<evidence type="ECO:0000313" key="12">
    <source>
        <dbReference type="EMBL" id="KAH0615454.1"/>
    </source>
</evidence>
<reference evidence="12 13" key="1">
    <citation type="journal article" date="2022" name="Gigascience">
        <title>A chromosome-level genome assembly and annotation of the desert horned lizard, Phrynosoma platyrhinos, provides insight into chromosomal rearrangements among reptiles.</title>
        <authorList>
            <person name="Koochekian N."/>
            <person name="Ascanio A."/>
            <person name="Farleigh K."/>
            <person name="Card D.C."/>
            <person name="Schield D.R."/>
            <person name="Castoe T.A."/>
            <person name="Jezkova T."/>
        </authorList>
    </citation>
    <scope>NUCLEOTIDE SEQUENCE [LARGE SCALE GENOMIC DNA]</scope>
    <source>
        <strain evidence="12">NK-2021</strain>
    </source>
</reference>
<feature type="region of interest" description="Disordered" evidence="9">
    <location>
        <begin position="1"/>
        <end position="27"/>
    </location>
</feature>
<comment type="subcellular location">
    <subcellularLocation>
        <location evidence="1">Endoplasmic reticulum membrane</location>
        <topology evidence="1">Single-pass type II membrane protein</topology>
    </subcellularLocation>
</comment>
<keyword evidence="6 10" id="KW-1133">Transmembrane helix</keyword>
<comment type="caution">
    <text evidence="12">The sequence shown here is derived from an EMBL/GenBank/DDBJ whole genome shotgun (WGS) entry which is preliminary data.</text>
</comment>
<dbReference type="InterPro" id="IPR029244">
    <property type="entry name" value="FAM69_N"/>
</dbReference>
<keyword evidence="8" id="KW-1015">Disulfide bond</keyword>
<name>A0ABQ7SDP9_PHRPL</name>
<feature type="compositionally biased region" description="Acidic residues" evidence="9">
    <location>
        <begin position="1"/>
        <end position="22"/>
    </location>
</feature>
<organism evidence="12 13">
    <name type="scientific">Phrynosoma platyrhinos</name>
    <name type="common">Desert horned lizard</name>
    <dbReference type="NCBI Taxonomy" id="52577"/>
    <lineage>
        <taxon>Eukaryota</taxon>
        <taxon>Metazoa</taxon>
        <taxon>Chordata</taxon>
        <taxon>Craniata</taxon>
        <taxon>Vertebrata</taxon>
        <taxon>Euteleostomi</taxon>
        <taxon>Lepidosauria</taxon>
        <taxon>Squamata</taxon>
        <taxon>Bifurcata</taxon>
        <taxon>Unidentata</taxon>
        <taxon>Episquamata</taxon>
        <taxon>Toxicofera</taxon>
        <taxon>Iguania</taxon>
        <taxon>Phrynosomatidae</taxon>
        <taxon>Phrynosomatinae</taxon>
        <taxon>Phrynosoma</taxon>
    </lineage>
</organism>
<evidence type="ECO:0000256" key="8">
    <source>
        <dbReference type="ARBA" id="ARBA00023157"/>
    </source>
</evidence>
<dbReference type="SMART" id="SM01299">
    <property type="entry name" value="PIP49_N"/>
    <property type="match status" value="1"/>
</dbReference>
<keyword evidence="3 10" id="KW-0812">Transmembrane</keyword>
<feature type="compositionally biased region" description="Basic residues" evidence="9">
    <location>
        <begin position="261"/>
        <end position="272"/>
    </location>
</feature>
<evidence type="ECO:0000313" key="13">
    <source>
        <dbReference type="Proteomes" id="UP000826234"/>
    </source>
</evidence>
<dbReference type="PANTHER" id="PTHR21093:SF3">
    <property type="entry name" value="DIVERGENT PROTEIN KINASE DOMAIN 1B"/>
    <property type="match status" value="1"/>
</dbReference>
<dbReference type="Pfam" id="PF14875">
    <property type="entry name" value="PIP49_N"/>
    <property type="match status" value="2"/>
</dbReference>
<evidence type="ECO:0000256" key="10">
    <source>
        <dbReference type="SAM" id="Phobius"/>
    </source>
</evidence>
<evidence type="ECO:0000256" key="3">
    <source>
        <dbReference type="ARBA" id="ARBA00022692"/>
    </source>
</evidence>
<evidence type="ECO:0000256" key="4">
    <source>
        <dbReference type="ARBA" id="ARBA00022824"/>
    </source>
</evidence>
<protein>
    <recommendedName>
        <fullName evidence="11">FAM69 N-terminal domain-containing protein</fullName>
    </recommendedName>
</protein>
<keyword evidence="5" id="KW-0735">Signal-anchor</keyword>
<proteinExistence type="inferred from homology"/>
<dbReference type="PANTHER" id="PTHR21093">
    <property type="entry name" value="DIVERGENT PROTEIN KINASE DOMAIN 1C-RELATED"/>
    <property type="match status" value="1"/>
</dbReference>
<keyword evidence="4" id="KW-0256">Endoplasmic reticulum</keyword>
<evidence type="ECO:0000259" key="11">
    <source>
        <dbReference type="SMART" id="SM01299"/>
    </source>
</evidence>
<keyword evidence="13" id="KW-1185">Reference proteome</keyword>
<evidence type="ECO:0000256" key="2">
    <source>
        <dbReference type="ARBA" id="ARBA00006338"/>
    </source>
</evidence>
<feature type="region of interest" description="Disordered" evidence="9">
    <location>
        <begin position="261"/>
        <end position="292"/>
    </location>
</feature>
<sequence length="319" mass="35739">MEEDDGDGDDDDDEGDGDDEDGSGGLNTRSRLPGIKVKYLFFVWLGIFVGSWVVYMHYSSYSELCRGHACQMIIVYSGLWKEEVVIIKCGIEEALKADDNPESAPRRDSTLGDQTSLANLVNKIIAVADVSQDGKLSLAEAKSIWALLQLNDFLLTLSLHEKEHTSRLLGHCGDLYITEKIHHTSLYTMDTPQFLQSLLPSAVHRVIHQWFSPAWPRRAKIAIGLLEFVEEIFHGTYGNFYICDAGFKNVGYNEKKPYKHNVKKAPSKKKQHLPPSSRLDTRKKAERASDEGLYRLGGRGLPLKGLCVTTGSPEVKRVQ</sequence>
<evidence type="ECO:0000256" key="5">
    <source>
        <dbReference type="ARBA" id="ARBA00022968"/>
    </source>
</evidence>
<accession>A0ABQ7SDP9</accession>
<evidence type="ECO:0000256" key="7">
    <source>
        <dbReference type="ARBA" id="ARBA00023136"/>
    </source>
</evidence>
<keyword evidence="7 10" id="KW-0472">Membrane</keyword>
<feature type="transmembrane region" description="Helical" evidence="10">
    <location>
        <begin position="39"/>
        <end position="58"/>
    </location>
</feature>
<dbReference type="EMBL" id="JAIPUX010005291">
    <property type="protein sequence ID" value="KAH0615454.1"/>
    <property type="molecule type" value="Genomic_DNA"/>
</dbReference>